<protein>
    <submittedName>
        <fullName evidence="1">Uncharacterized protein</fullName>
    </submittedName>
</protein>
<keyword evidence="2" id="KW-1185">Reference proteome</keyword>
<dbReference type="Proteomes" id="UP001235303">
    <property type="component" value="Unassembled WGS sequence"/>
</dbReference>
<gene>
    <name evidence="1" type="ORF">PMG71_03565</name>
</gene>
<name>A0ABT7AQC6_9CYAN</name>
<comment type="caution">
    <text evidence="1">The sequence shown here is derived from an EMBL/GenBank/DDBJ whole genome shotgun (WGS) entry which is preliminary data.</text>
</comment>
<dbReference type="RefSeq" id="WP_283752265.1">
    <property type="nucleotide sequence ID" value="NZ_JAQOSP010000024.1"/>
</dbReference>
<dbReference type="EMBL" id="JAQOSP010000024">
    <property type="protein sequence ID" value="MDJ1168501.1"/>
    <property type="molecule type" value="Genomic_DNA"/>
</dbReference>
<reference evidence="1 2" key="1">
    <citation type="submission" date="2023-01" db="EMBL/GenBank/DDBJ databases">
        <title>Novel diversity within Roseofilum (Cyanobacteria; Desertifilaceae) from marine benthic mats with descriptions of four novel species.</title>
        <authorList>
            <person name="Wang Y."/>
            <person name="Berthold D.E."/>
            <person name="Hu J."/>
            <person name="Lefler F.W."/>
            <person name="Laughinghouse H.D. IV."/>
        </authorList>
    </citation>
    <scope>NUCLEOTIDE SEQUENCE [LARGE SCALE GENOMIC DNA]</scope>
    <source>
        <strain evidence="1 2">BLCC-M154</strain>
    </source>
</reference>
<organism evidence="1 2">
    <name type="scientific">Roseofilum acuticapitatum BLCC-M154</name>
    <dbReference type="NCBI Taxonomy" id="3022444"/>
    <lineage>
        <taxon>Bacteria</taxon>
        <taxon>Bacillati</taxon>
        <taxon>Cyanobacteriota</taxon>
        <taxon>Cyanophyceae</taxon>
        <taxon>Desertifilales</taxon>
        <taxon>Desertifilaceae</taxon>
        <taxon>Roseofilum</taxon>
        <taxon>Roseofilum acuticapitatum</taxon>
    </lineage>
</organism>
<accession>A0ABT7AQC6</accession>
<evidence type="ECO:0000313" key="2">
    <source>
        <dbReference type="Proteomes" id="UP001235303"/>
    </source>
</evidence>
<proteinExistence type="predicted"/>
<evidence type="ECO:0000313" key="1">
    <source>
        <dbReference type="EMBL" id="MDJ1168501.1"/>
    </source>
</evidence>
<sequence length="84" mass="9118">MKALLTSLILTVGLSWMPLVWGQTPSPSPAVDVLGVTQRGEGELGWGDRLFGPSGDKRSLLRAIDYSLQFSTITFSSRVPLMLP</sequence>